<dbReference type="Gene3D" id="1.20.1250.20">
    <property type="entry name" value="MFS general substrate transporter like domains"/>
    <property type="match status" value="2"/>
</dbReference>
<dbReference type="GeneID" id="90040162"/>
<dbReference type="Pfam" id="PF07690">
    <property type="entry name" value="MFS_1"/>
    <property type="match status" value="1"/>
</dbReference>
<dbReference type="PANTHER" id="PTHR43791">
    <property type="entry name" value="PERMEASE-RELATED"/>
    <property type="match status" value="1"/>
</dbReference>
<evidence type="ECO:0000259" key="7">
    <source>
        <dbReference type="PROSITE" id="PS50850"/>
    </source>
</evidence>
<protein>
    <submittedName>
        <fullName evidence="8">Major facilitator superfamily domain-containing protein</fullName>
    </submittedName>
</protein>
<feature type="transmembrane region" description="Helical" evidence="6">
    <location>
        <begin position="107"/>
        <end position="127"/>
    </location>
</feature>
<dbReference type="RefSeq" id="XP_064768301.1">
    <property type="nucleotide sequence ID" value="XM_064914650.1"/>
</dbReference>
<feature type="transmembrane region" description="Helical" evidence="6">
    <location>
        <begin position="301"/>
        <end position="321"/>
    </location>
</feature>
<evidence type="ECO:0000313" key="8">
    <source>
        <dbReference type="EMBL" id="KAK7205268.1"/>
    </source>
</evidence>
<dbReference type="PROSITE" id="PS50850">
    <property type="entry name" value="MFS"/>
    <property type="match status" value="1"/>
</dbReference>
<feature type="transmembrane region" description="Helical" evidence="6">
    <location>
        <begin position="425"/>
        <end position="445"/>
    </location>
</feature>
<dbReference type="EMBL" id="JBBJBU010000005">
    <property type="protein sequence ID" value="KAK7205268.1"/>
    <property type="molecule type" value="Genomic_DNA"/>
</dbReference>
<feature type="domain" description="Major facilitator superfamily (MFS) profile" evidence="7">
    <location>
        <begin position="68"/>
        <end position="480"/>
    </location>
</feature>
<name>A0ABR1F5Z7_9ASCO</name>
<evidence type="ECO:0000256" key="4">
    <source>
        <dbReference type="ARBA" id="ARBA00022989"/>
    </source>
</evidence>
<dbReference type="InterPro" id="IPR020846">
    <property type="entry name" value="MFS_dom"/>
</dbReference>
<keyword evidence="3 6" id="KW-0812">Transmembrane</keyword>
<feature type="transmembrane region" description="Helical" evidence="6">
    <location>
        <begin position="228"/>
        <end position="250"/>
    </location>
</feature>
<dbReference type="SUPFAM" id="SSF103473">
    <property type="entry name" value="MFS general substrate transporter"/>
    <property type="match status" value="1"/>
</dbReference>
<dbReference type="InterPro" id="IPR011701">
    <property type="entry name" value="MFS"/>
</dbReference>
<comment type="caution">
    <text evidence="8">The sequence shown here is derived from an EMBL/GenBank/DDBJ whole genome shotgun (WGS) entry which is preliminary data.</text>
</comment>
<proteinExistence type="predicted"/>
<evidence type="ECO:0000256" key="1">
    <source>
        <dbReference type="ARBA" id="ARBA00004141"/>
    </source>
</evidence>
<keyword evidence="2" id="KW-0813">Transport</keyword>
<keyword evidence="4 6" id="KW-1133">Transmembrane helix</keyword>
<keyword evidence="9" id="KW-1185">Reference proteome</keyword>
<evidence type="ECO:0000313" key="9">
    <source>
        <dbReference type="Proteomes" id="UP001498771"/>
    </source>
</evidence>
<keyword evidence="5 6" id="KW-0472">Membrane</keyword>
<gene>
    <name evidence="8" type="ORF">BZA70DRAFT_299192</name>
</gene>
<reference evidence="8 9" key="1">
    <citation type="submission" date="2024-03" db="EMBL/GenBank/DDBJ databases">
        <title>Genome-scale model development and genomic sequencing of the oleaginous clade Lipomyces.</title>
        <authorList>
            <consortium name="Lawrence Berkeley National Laboratory"/>
            <person name="Czajka J.J."/>
            <person name="Han Y."/>
            <person name="Kim J."/>
            <person name="Mondo S.J."/>
            <person name="Hofstad B.A."/>
            <person name="Robles A."/>
            <person name="Haridas S."/>
            <person name="Riley R."/>
            <person name="LaButti K."/>
            <person name="Pangilinan J."/>
            <person name="Andreopoulos W."/>
            <person name="Lipzen A."/>
            <person name="Yan J."/>
            <person name="Wang M."/>
            <person name="Ng V."/>
            <person name="Grigoriev I.V."/>
            <person name="Spatafora J.W."/>
            <person name="Magnuson J.K."/>
            <person name="Baker S.E."/>
            <person name="Pomraning K.R."/>
        </authorList>
    </citation>
    <scope>NUCLEOTIDE SEQUENCE [LARGE SCALE GENOMIC DNA]</scope>
    <source>
        <strain evidence="8 9">Phaff 52-87</strain>
    </source>
</reference>
<comment type="subcellular location">
    <subcellularLocation>
        <location evidence="1">Membrane</location>
        <topology evidence="1">Multi-pass membrane protein</topology>
    </subcellularLocation>
</comment>
<dbReference type="Proteomes" id="UP001498771">
    <property type="component" value="Unassembled WGS sequence"/>
</dbReference>
<feature type="transmembrane region" description="Helical" evidence="6">
    <location>
        <begin position="194"/>
        <end position="216"/>
    </location>
</feature>
<feature type="transmembrane region" description="Helical" evidence="6">
    <location>
        <begin position="163"/>
        <end position="182"/>
    </location>
</feature>
<dbReference type="PANTHER" id="PTHR43791:SF20">
    <property type="entry name" value="TRANSPORTER, PUTATIVE (AFU_ORTHOLOGUE AFUA_3G14670)-RELATED"/>
    <property type="match status" value="1"/>
</dbReference>
<evidence type="ECO:0000256" key="6">
    <source>
        <dbReference type="SAM" id="Phobius"/>
    </source>
</evidence>
<sequence length="509" mass="56388">MTDPSVEKPASAEELEYNNATNHKIPAPTILAQNNEELAQFYASFEQKDEEWKSHMDRLVTRKIDIKLLPMLGLMYLLNFLDRSNLAQARQGTLEEDLNMTGTDYNLATSILFVGYLLMQLPSNLLITRIRPSVFLGCAMAVWGLISGLQACLQSFGGLIACRFTLGIVEAPFFPGAVFLMSSWYRRPQLGLRIAIFYCGNAIAQMFGGLLGAGVLGNMHNAHGIAGWRWLFIIEGSITVGVSIVSAFILPNFPSSACKWLTPEQHAFAQWRVAVDSHESDDLGSVTVKDGLLMALRDYRLYVFLFLQHTSLLTQTFQYFFPAIVNSLGYGKIESLLLTAPVWFATFLVSLLVTYTSGRFHDHAWHIFTLLLISCLGNIIMISTLNTGARFFAMFLLPIGAYSAYEIIVAWVANSFPRPTVKRSATVAICNMFGNTATIYGAYMYTDGPRYVAGGAAVAGVCVVVAVTALCIRVILRRQNSQLEKSENEKIASGIDPLTINAYGFRYIL</sequence>
<feature type="transmembrane region" description="Helical" evidence="6">
    <location>
        <begin position="333"/>
        <end position="353"/>
    </location>
</feature>
<evidence type="ECO:0000256" key="2">
    <source>
        <dbReference type="ARBA" id="ARBA00022448"/>
    </source>
</evidence>
<feature type="transmembrane region" description="Helical" evidence="6">
    <location>
        <begin position="134"/>
        <end position="157"/>
    </location>
</feature>
<feature type="transmembrane region" description="Helical" evidence="6">
    <location>
        <begin position="391"/>
        <end position="413"/>
    </location>
</feature>
<evidence type="ECO:0000256" key="5">
    <source>
        <dbReference type="ARBA" id="ARBA00023136"/>
    </source>
</evidence>
<feature type="transmembrane region" description="Helical" evidence="6">
    <location>
        <begin position="365"/>
        <end position="385"/>
    </location>
</feature>
<evidence type="ECO:0000256" key="3">
    <source>
        <dbReference type="ARBA" id="ARBA00022692"/>
    </source>
</evidence>
<accession>A0ABR1F5Z7</accession>
<dbReference type="InterPro" id="IPR036259">
    <property type="entry name" value="MFS_trans_sf"/>
</dbReference>
<feature type="transmembrane region" description="Helical" evidence="6">
    <location>
        <begin position="451"/>
        <end position="476"/>
    </location>
</feature>
<organism evidence="8 9">
    <name type="scientific">Myxozyma melibiosi</name>
    <dbReference type="NCBI Taxonomy" id="54550"/>
    <lineage>
        <taxon>Eukaryota</taxon>
        <taxon>Fungi</taxon>
        <taxon>Dikarya</taxon>
        <taxon>Ascomycota</taxon>
        <taxon>Saccharomycotina</taxon>
        <taxon>Lipomycetes</taxon>
        <taxon>Lipomycetales</taxon>
        <taxon>Lipomycetaceae</taxon>
        <taxon>Myxozyma</taxon>
    </lineage>
</organism>